<accession>A0A2K3K7K8</accession>
<dbReference type="EMBL" id="ASHM01146620">
    <property type="protein sequence ID" value="PNX62264.1"/>
    <property type="molecule type" value="Genomic_DNA"/>
</dbReference>
<name>A0A2K3K7K8_TRIPR</name>
<keyword evidence="1" id="KW-0548">Nucleotidyltransferase</keyword>
<protein>
    <submittedName>
        <fullName evidence="1">Non-LTR retroelement reverse transcriptase-like protein</fullName>
    </submittedName>
</protein>
<dbReference type="AlphaFoldDB" id="A0A2K3K7K8"/>
<sequence length="77" mass="8595">VLAARLANVIGPLIPNSQTAFLKGRQLVEGVVVVNEVIDYAKKTGKECLILKEMESLDACLCVCWEYVDPGQWEPYR</sequence>
<reference evidence="1 2" key="1">
    <citation type="journal article" date="2014" name="Am. J. Bot.">
        <title>Genome assembly and annotation for red clover (Trifolium pratense; Fabaceae).</title>
        <authorList>
            <person name="Istvanek J."/>
            <person name="Jaros M."/>
            <person name="Krenek A."/>
            <person name="Repkova J."/>
        </authorList>
    </citation>
    <scope>NUCLEOTIDE SEQUENCE [LARGE SCALE GENOMIC DNA]</scope>
    <source>
        <strain evidence="2">cv. Tatra</strain>
        <tissue evidence="1">Young leaves</tissue>
    </source>
</reference>
<proteinExistence type="predicted"/>
<feature type="non-terminal residue" evidence="1">
    <location>
        <position position="1"/>
    </location>
</feature>
<comment type="caution">
    <text evidence="1">The sequence shown here is derived from an EMBL/GenBank/DDBJ whole genome shotgun (WGS) entry which is preliminary data.</text>
</comment>
<evidence type="ECO:0000313" key="2">
    <source>
        <dbReference type="Proteomes" id="UP000236291"/>
    </source>
</evidence>
<organism evidence="1 2">
    <name type="scientific">Trifolium pratense</name>
    <name type="common">Red clover</name>
    <dbReference type="NCBI Taxonomy" id="57577"/>
    <lineage>
        <taxon>Eukaryota</taxon>
        <taxon>Viridiplantae</taxon>
        <taxon>Streptophyta</taxon>
        <taxon>Embryophyta</taxon>
        <taxon>Tracheophyta</taxon>
        <taxon>Spermatophyta</taxon>
        <taxon>Magnoliopsida</taxon>
        <taxon>eudicotyledons</taxon>
        <taxon>Gunneridae</taxon>
        <taxon>Pentapetalae</taxon>
        <taxon>rosids</taxon>
        <taxon>fabids</taxon>
        <taxon>Fabales</taxon>
        <taxon>Fabaceae</taxon>
        <taxon>Papilionoideae</taxon>
        <taxon>50 kb inversion clade</taxon>
        <taxon>NPAAA clade</taxon>
        <taxon>Hologalegina</taxon>
        <taxon>IRL clade</taxon>
        <taxon>Trifolieae</taxon>
        <taxon>Trifolium</taxon>
    </lineage>
</organism>
<evidence type="ECO:0000313" key="1">
    <source>
        <dbReference type="EMBL" id="PNX62264.1"/>
    </source>
</evidence>
<keyword evidence="1" id="KW-0695">RNA-directed DNA polymerase</keyword>
<keyword evidence="1" id="KW-0808">Transferase</keyword>
<gene>
    <name evidence="1" type="ORF">L195_g061068</name>
</gene>
<dbReference type="GO" id="GO:0003964">
    <property type="term" value="F:RNA-directed DNA polymerase activity"/>
    <property type="evidence" value="ECO:0007669"/>
    <property type="project" value="UniProtKB-KW"/>
</dbReference>
<reference evidence="1 2" key="2">
    <citation type="journal article" date="2017" name="Front. Plant Sci.">
        <title>Gene Classification and Mining of Molecular Markers Useful in Red Clover (Trifolium pratense) Breeding.</title>
        <authorList>
            <person name="Istvanek J."/>
            <person name="Dluhosova J."/>
            <person name="Dluhos P."/>
            <person name="Patkova L."/>
            <person name="Nedelnik J."/>
            <person name="Repkova J."/>
        </authorList>
    </citation>
    <scope>NUCLEOTIDE SEQUENCE [LARGE SCALE GENOMIC DNA]</scope>
    <source>
        <strain evidence="2">cv. Tatra</strain>
        <tissue evidence="1">Young leaves</tissue>
    </source>
</reference>
<dbReference type="Proteomes" id="UP000236291">
    <property type="component" value="Unassembled WGS sequence"/>
</dbReference>